<evidence type="ECO:0000256" key="5">
    <source>
        <dbReference type="ARBA" id="ARBA00022827"/>
    </source>
</evidence>
<evidence type="ECO:0000256" key="4">
    <source>
        <dbReference type="ARBA" id="ARBA00022723"/>
    </source>
</evidence>
<dbReference type="Pfam" id="PF00175">
    <property type="entry name" value="NAD_binding_1"/>
    <property type="match status" value="1"/>
</dbReference>
<dbReference type="PRINTS" id="PR00406">
    <property type="entry name" value="CYTB5RDTASE"/>
</dbReference>
<feature type="domain" description="FAD-binding FR-type" evidence="12">
    <location>
        <begin position="331"/>
        <end position="434"/>
    </location>
</feature>
<sequence>MSDAATSAPARTDAVSPQPVSGLPDPGERVPPVAWPTLALYVATLALFALELYGVLVAGWSPWVTVPMGTAVTFLMFSVLHEATHHAVSTSDRLNNLMGHLSVPFVAPYGTFPMIGFIHIEHHRNTNEQKSVDPDAWTSEGPWWQLPFRWMTIDLWYFVFYLRRIPQRPRGEVLATSIMFLGVVGGFAALFLTGHGTALAVAFLVPQRLGLMVLAWWFDYLPHHGLPFTGRQDKYRATRVRVGGEGWMTPLFVYQNYHLVHHLHPSIPFYRYVRAWRRNEQAYLDRNAAISTVFGRSLTPSEYRTWRRLTDAYDAEPAALAATPAGGSARPRFHPLRVRSVERLTADSTAVTFTVPEDLRAAYQHRAGQHVTLRAMVDGQDLRRSYSLLPSPEGTLRVAVRRIEDGVFSGYVHERLAADDILDVMTPAGRFGHDTDPAACGSYVGVAAGSGITPVLAILADTLEAEPGSTATLVYGNRTASSTMLREEVDALAATYADRLVVHHVLSREDGGSHRGRIDAALLATLAPERVDAWFLCGPTALVEQLGAELDPRGGRVASEVFHTEETHADLELDVESQVTVTLGGQETSFALRSSGDTVLDAVLSRGLDAPYSCAGGACGTCRAKVLLGRAVMDQDHALDDAERAAGYVLTCQAHPVTEELRVSYDD</sequence>
<feature type="domain" description="2Fe-2S ferredoxin-type" evidence="11">
    <location>
        <begin position="577"/>
        <end position="667"/>
    </location>
</feature>
<evidence type="ECO:0000256" key="7">
    <source>
        <dbReference type="ARBA" id="ARBA00023004"/>
    </source>
</evidence>
<dbReference type="CDD" id="cd06214">
    <property type="entry name" value="PA_degradation_oxidoreductase_like"/>
    <property type="match status" value="1"/>
</dbReference>
<keyword evidence="4" id="KW-0479">Metal-binding</keyword>
<keyword evidence="10" id="KW-0472">Membrane</keyword>
<dbReference type="SUPFAM" id="SSF63380">
    <property type="entry name" value="Riboflavin synthase domain-like"/>
    <property type="match status" value="1"/>
</dbReference>
<dbReference type="InterPro" id="IPR050415">
    <property type="entry name" value="MRET"/>
</dbReference>
<feature type="transmembrane region" description="Helical" evidence="10">
    <location>
        <begin position="173"/>
        <end position="192"/>
    </location>
</feature>
<dbReference type="InterPro" id="IPR017938">
    <property type="entry name" value="Riboflavin_synthase-like_b-brl"/>
</dbReference>
<dbReference type="InterPro" id="IPR008333">
    <property type="entry name" value="Cbr1-like_FAD-bd_dom"/>
</dbReference>
<keyword evidence="7" id="KW-0408">Iron</keyword>
<dbReference type="Pfam" id="PF00487">
    <property type="entry name" value="FA_desaturase"/>
    <property type="match status" value="1"/>
</dbReference>
<evidence type="ECO:0000256" key="6">
    <source>
        <dbReference type="ARBA" id="ARBA00023002"/>
    </source>
</evidence>
<reference evidence="13" key="1">
    <citation type="submission" date="2020-05" db="EMBL/GenBank/DDBJ databases">
        <authorList>
            <person name="Chiriac C."/>
            <person name="Salcher M."/>
            <person name="Ghai R."/>
            <person name="Kavagutti S V."/>
        </authorList>
    </citation>
    <scope>NUCLEOTIDE SEQUENCE</scope>
</reference>
<feature type="region of interest" description="Disordered" evidence="9">
    <location>
        <begin position="1"/>
        <end position="27"/>
    </location>
</feature>
<protein>
    <submittedName>
        <fullName evidence="13">Unannotated protein</fullName>
    </submittedName>
</protein>
<feature type="transmembrane region" description="Helical" evidence="10">
    <location>
        <begin position="63"/>
        <end position="81"/>
    </location>
</feature>
<keyword evidence="8" id="KW-0411">Iron-sulfur</keyword>
<dbReference type="Gene3D" id="3.10.20.30">
    <property type="match status" value="1"/>
</dbReference>
<dbReference type="GO" id="GO:0006629">
    <property type="term" value="P:lipid metabolic process"/>
    <property type="evidence" value="ECO:0007669"/>
    <property type="project" value="InterPro"/>
</dbReference>
<dbReference type="SUPFAM" id="SSF54292">
    <property type="entry name" value="2Fe-2S ferredoxin-like"/>
    <property type="match status" value="1"/>
</dbReference>
<dbReference type="PROSITE" id="PS00197">
    <property type="entry name" value="2FE2S_FER_1"/>
    <property type="match status" value="1"/>
</dbReference>
<evidence type="ECO:0000313" key="13">
    <source>
        <dbReference type="EMBL" id="CAB4775412.1"/>
    </source>
</evidence>
<evidence type="ECO:0000256" key="1">
    <source>
        <dbReference type="ARBA" id="ARBA00001974"/>
    </source>
</evidence>
<dbReference type="InterPro" id="IPR036010">
    <property type="entry name" value="2Fe-2S_ferredoxin-like_sf"/>
</dbReference>
<dbReference type="InterPro" id="IPR005804">
    <property type="entry name" value="FA_desaturase_dom"/>
</dbReference>
<keyword evidence="2" id="KW-0285">Flavoprotein</keyword>
<organism evidence="13">
    <name type="scientific">freshwater metagenome</name>
    <dbReference type="NCBI Taxonomy" id="449393"/>
    <lineage>
        <taxon>unclassified sequences</taxon>
        <taxon>metagenomes</taxon>
        <taxon>ecological metagenomes</taxon>
    </lineage>
</organism>
<comment type="cofactor">
    <cofactor evidence="1">
        <name>FAD</name>
        <dbReference type="ChEBI" id="CHEBI:57692"/>
    </cofactor>
</comment>
<dbReference type="InterPro" id="IPR012675">
    <property type="entry name" value="Beta-grasp_dom_sf"/>
</dbReference>
<dbReference type="GO" id="GO:0051537">
    <property type="term" value="F:2 iron, 2 sulfur cluster binding"/>
    <property type="evidence" value="ECO:0007669"/>
    <property type="project" value="UniProtKB-KW"/>
</dbReference>
<gene>
    <name evidence="13" type="ORF">UFOPK2761_03649</name>
</gene>
<dbReference type="SUPFAM" id="SSF52343">
    <property type="entry name" value="Ferredoxin reductase-like, C-terminal NADP-linked domain"/>
    <property type="match status" value="1"/>
</dbReference>
<dbReference type="EMBL" id="CAEZYQ010000063">
    <property type="protein sequence ID" value="CAB4775412.1"/>
    <property type="molecule type" value="Genomic_DNA"/>
</dbReference>
<dbReference type="InterPro" id="IPR001433">
    <property type="entry name" value="OxRdtase_FAD/NAD-bd"/>
</dbReference>
<keyword evidence="6" id="KW-0560">Oxidoreductase</keyword>
<keyword evidence="10" id="KW-0812">Transmembrane</keyword>
<dbReference type="PANTHER" id="PTHR47354:SF8">
    <property type="entry name" value="1,2-PHENYLACETYL-COA EPOXIDASE, SUBUNIT E"/>
    <property type="match status" value="1"/>
</dbReference>
<keyword evidence="3" id="KW-0001">2Fe-2S</keyword>
<dbReference type="GO" id="GO:0016491">
    <property type="term" value="F:oxidoreductase activity"/>
    <property type="evidence" value="ECO:0007669"/>
    <property type="project" value="UniProtKB-KW"/>
</dbReference>
<dbReference type="CDD" id="cd00207">
    <property type="entry name" value="fer2"/>
    <property type="match status" value="1"/>
</dbReference>
<evidence type="ECO:0000256" key="3">
    <source>
        <dbReference type="ARBA" id="ARBA00022714"/>
    </source>
</evidence>
<evidence type="ECO:0000256" key="8">
    <source>
        <dbReference type="ARBA" id="ARBA00023014"/>
    </source>
</evidence>
<dbReference type="InterPro" id="IPR039261">
    <property type="entry name" value="FNR_nucleotide-bd"/>
</dbReference>
<feature type="transmembrane region" description="Helical" evidence="10">
    <location>
        <begin position="33"/>
        <end position="56"/>
    </location>
</feature>
<keyword evidence="10" id="KW-1133">Transmembrane helix</keyword>
<feature type="transmembrane region" description="Helical" evidence="10">
    <location>
        <begin position="101"/>
        <end position="120"/>
    </location>
</feature>
<evidence type="ECO:0000256" key="2">
    <source>
        <dbReference type="ARBA" id="ARBA00022630"/>
    </source>
</evidence>
<evidence type="ECO:0000256" key="10">
    <source>
        <dbReference type="SAM" id="Phobius"/>
    </source>
</evidence>
<dbReference type="PROSITE" id="PS51085">
    <property type="entry name" value="2FE2S_FER_2"/>
    <property type="match status" value="1"/>
</dbReference>
<keyword evidence="5" id="KW-0274">FAD</keyword>
<dbReference type="InterPro" id="IPR017927">
    <property type="entry name" value="FAD-bd_FR_type"/>
</dbReference>
<evidence type="ECO:0000259" key="12">
    <source>
        <dbReference type="PROSITE" id="PS51384"/>
    </source>
</evidence>
<dbReference type="GO" id="GO:0050660">
    <property type="term" value="F:flavin adenine dinucleotide binding"/>
    <property type="evidence" value="ECO:0007669"/>
    <property type="project" value="TreeGrafter"/>
</dbReference>
<dbReference type="PANTHER" id="PTHR47354">
    <property type="entry name" value="NADH OXIDOREDUCTASE HCR"/>
    <property type="match status" value="1"/>
</dbReference>
<dbReference type="Gene3D" id="2.40.30.10">
    <property type="entry name" value="Translation factors"/>
    <property type="match status" value="1"/>
</dbReference>
<dbReference type="PROSITE" id="PS51384">
    <property type="entry name" value="FAD_FR"/>
    <property type="match status" value="1"/>
</dbReference>
<accession>A0A6J6VSC8</accession>
<dbReference type="Pfam" id="PF00970">
    <property type="entry name" value="FAD_binding_6"/>
    <property type="match status" value="1"/>
</dbReference>
<evidence type="ECO:0000256" key="9">
    <source>
        <dbReference type="SAM" id="MobiDB-lite"/>
    </source>
</evidence>
<dbReference type="GO" id="GO:0046872">
    <property type="term" value="F:metal ion binding"/>
    <property type="evidence" value="ECO:0007669"/>
    <property type="project" value="UniProtKB-KW"/>
</dbReference>
<proteinExistence type="predicted"/>
<name>A0A6J6VSC8_9ZZZZ</name>
<evidence type="ECO:0000259" key="11">
    <source>
        <dbReference type="PROSITE" id="PS51085"/>
    </source>
</evidence>
<dbReference type="Pfam" id="PF00111">
    <property type="entry name" value="Fer2"/>
    <property type="match status" value="1"/>
</dbReference>
<dbReference type="InterPro" id="IPR001041">
    <property type="entry name" value="2Fe-2S_ferredoxin-type"/>
</dbReference>
<dbReference type="AlphaFoldDB" id="A0A6J6VSC8"/>
<dbReference type="InterPro" id="IPR006058">
    <property type="entry name" value="2Fe2S_fd_BS"/>
</dbReference>
<dbReference type="Gene3D" id="3.40.50.80">
    <property type="entry name" value="Nucleotide-binding domain of ferredoxin-NADP reductase (FNR) module"/>
    <property type="match status" value="1"/>
</dbReference>